<evidence type="ECO:0000313" key="3">
    <source>
        <dbReference type="EMBL" id="KAK1926338.1"/>
    </source>
</evidence>
<organism evidence="3 4">
    <name type="scientific">Papiliotrema laurentii</name>
    <name type="common">Cryptococcus laurentii</name>
    <dbReference type="NCBI Taxonomy" id="5418"/>
    <lineage>
        <taxon>Eukaryota</taxon>
        <taxon>Fungi</taxon>
        <taxon>Dikarya</taxon>
        <taxon>Basidiomycota</taxon>
        <taxon>Agaricomycotina</taxon>
        <taxon>Tremellomycetes</taxon>
        <taxon>Tremellales</taxon>
        <taxon>Rhynchogastremaceae</taxon>
        <taxon>Papiliotrema</taxon>
    </lineage>
</organism>
<evidence type="ECO:0000256" key="2">
    <source>
        <dbReference type="SAM" id="SignalP"/>
    </source>
</evidence>
<comment type="caution">
    <text evidence="3">The sequence shown here is derived from an EMBL/GenBank/DDBJ whole genome shotgun (WGS) entry which is preliminary data.</text>
</comment>
<dbReference type="AlphaFoldDB" id="A0AAD9FUG7"/>
<dbReference type="InterPro" id="IPR036610">
    <property type="entry name" value="PEBP-like_sf"/>
</dbReference>
<feature type="signal peptide" evidence="2">
    <location>
        <begin position="1"/>
        <end position="17"/>
    </location>
</feature>
<dbReference type="SUPFAM" id="SSF49777">
    <property type="entry name" value="PEBP-like"/>
    <property type="match status" value="1"/>
</dbReference>
<dbReference type="InterPro" id="IPR008914">
    <property type="entry name" value="PEBP"/>
</dbReference>
<gene>
    <name evidence="3" type="ORF">DB88DRAFT_481488</name>
</gene>
<proteinExistence type="predicted"/>
<dbReference type="EMBL" id="JAODAN010000002">
    <property type="protein sequence ID" value="KAK1926338.1"/>
    <property type="molecule type" value="Genomic_DNA"/>
</dbReference>
<name>A0AAD9FUG7_PAPLA</name>
<evidence type="ECO:0000313" key="4">
    <source>
        <dbReference type="Proteomes" id="UP001182556"/>
    </source>
</evidence>
<accession>A0AAD9FUG7</accession>
<dbReference type="PANTHER" id="PTHR11362:SF140">
    <property type="entry name" value="PEBP-LIKE PROTEIN"/>
    <property type="match status" value="1"/>
</dbReference>
<dbReference type="Proteomes" id="UP001182556">
    <property type="component" value="Unassembled WGS sequence"/>
</dbReference>
<evidence type="ECO:0000256" key="1">
    <source>
        <dbReference type="SAM" id="MobiDB-lite"/>
    </source>
</evidence>
<reference evidence="3" key="1">
    <citation type="submission" date="2023-02" db="EMBL/GenBank/DDBJ databases">
        <title>Identification and recombinant expression of a fungal hydrolase from Papiliotrema laurentii that hydrolyzes apple cutin and clears colloidal polyester polyurethane.</title>
        <authorList>
            <consortium name="DOE Joint Genome Institute"/>
            <person name="Roman V.A."/>
            <person name="Bojanowski C."/>
            <person name="Crable B.R."/>
            <person name="Wagner D.N."/>
            <person name="Hung C.S."/>
            <person name="Nadeau L.J."/>
            <person name="Schratz L."/>
            <person name="Haridas S."/>
            <person name="Pangilinan J."/>
            <person name="Lipzen A."/>
            <person name="Na H."/>
            <person name="Yan M."/>
            <person name="Ng V."/>
            <person name="Grigoriev I.V."/>
            <person name="Spatafora J.W."/>
            <person name="Barlow D."/>
            <person name="Biffinger J."/>
            <person name="Kelley-Loughnane N."/>
            <person name="Varaljay V.A."/>
            <person name="Crookes-Goodson W.J."/>
        </authorList>
    </citation>
    <scope>NUCLEOTIDE SEQUENCE</scope>
    <source>
        <strain evidence="3">5307AH</strain>
    </source>
</reference>
<keyword evidence="2" id="KW-0732">Signal</keyword>
<dbReference type="InterPro" id="IPR035810">
    <property type="entry name" value="PEBP_euk"/>
</dbReference>
<keyword evidence="4" id="KW-1185">Reference proteome</keyword>
<dbReference type="Gene3D" id="3.90.280.10">
    <property type="entry name" value="PEBP-like"/>
    <property type="match status" value="1"/>
</dbReference>
<feature type="chain" id="PRO_5042189057" evidence="2">
    <location>
        <begin position="18"/>
        <end position="302"/>
    </location>
</feature>
<sequence length="302" mass="30429">MLFFAPALLALANFVVAQDNNSTSNGTASATDIGLVQANFNNAQLVPGLLQKFNPEGVLDVSFSGSQIEIGQKLAQSDVSTAPSLAILPAAGASDISTNNRYTVIMIDADIVGTNALNTPLTRHWLVNGAGLSDSTPHQVTFDQATTITDYAGPGPAEGSGAHRYTILIYNQPSSFQAPANLSTAGTPLGTMLLNNYVQESGLGNVVAANYFQVENGQATVSVPATSTVNPSAINGVTSTAAVSQTSAPSQTQSGSQRPSGSGASAAASSTGAAKPNRELGWGVTVGAVGVVGAVLGAGMGF</sequence>
<dbReference type="Pfam" id="PF01161">
    <property type="entry name" value="PBP"/>
    <property type="match status" value="1"/>
</dbReference>
<protein>
    <submittedName>
        <fullName evidence="3">Phosphatidylethanolamine-binding protein</fullName>
    </submittedName>
</protein>
<feature type="region of interest" description="Disordered" evidence="1">
    <location>
        <begin position="241"/>
        <end position="275"/>
    </location>
</feature>
<dbReference type="PANTHER" id="PTHR11362">
    <property type="entry name" value="PHOSPHATIDYLETHANOLAMINE-BINDING PROTEIN"/>
    <property type="match status" value="1"/>
</dbReference>
<dbReference type="CDD" id="cd00866">
    <property type="entry name" value="PEBP_euk"/>
    <property type="match status" value="1"/>
</dbReference>
<feature type="compositionally biased region" description="Low complexity" evidence="1">
    <location>
        <begin position="249"/>
        <end position="274"/>
    </location>
</feature>